<evidence type="ECO:0000313" key="1">
    <source>
        <dbReference type="EMBL" id="KAI0037227.1"/>
    </source>
</evidence>
<keyword evidence="2" id="KW-1185">Reference proteome</keyword>
<gene>
    <name evidence="1" type="ORF">K488DRAFT_75532</name>
</gene>
<evidence type="ECO:0000313" key="2">
    <source>
        <dbReference type="Proteomes" id="UP000814128"/>
    </source>
</evidence>
<comment type="caution">
    <text evidence="1">The sequence shown here is derived from an EMBL/GenBank/DDBJ whole genome shotgun (WGS) entry which is preliminary data.</text>
</comment>
<accession>A0ACB8QZY7</accession>
<organism evidence="1 2">
    <name type="scientific">Vararia minispora EC-137</name>
    <dbReference type="NCBI Taxonomy" id="1314806"/>
    <lineage>
        <taxon>Eukaryota</taxon>
        <taxon>Fungi</taxon>
        <taxon>Dikarya</taxon>
        <taxon>Basidiomycota</taxon>
        <taxon>Agaricomycotina</taxon>
        <taxon>Agaricomycetes</taxon>
        <taxon>Russulales</taxon>
        <taxon>Lachnocladiaceae</taxon>
        <taxon>Vararia</taxon>
    </lineage>
</organism>
<dbReference type="Proteomes" id="UP000814128">
    <property type="component" value="Unassembled WGS sequence"/>
</dbReference>
<reference evidence="1" key="2">
    <citation type="journal article" date="2022" name="New Phytol.">
        <title>Evolutionary transition to the ectomycorrhizal habit in the genomes of a hyperdiverse lineage of mushroom-forming fungi.</title>
        <authorList>
            <person name="Looney B."/>
            <person name="Miyauchi S."/>
            <person name="Morin E."/>
            <person name="Drula E."/>
            <person name="Courty P.E."/>
            <person name="Kohler A."/>
            <person name="Kuo A."/>
            <person name="LaButti K."/>
            <person name="Pangilinan J."/>
            <person name="Lipzen A."/>
            <person name="Riley R."/>
            <person name="Andreopoulos W."/>
            <person name="He G."/>
            <person name="Johnson J."/>
            <person name="Nolan M."/>
            <person name="Tritt A."/>
            <person name="Barry K.W."/>
            <person name="Grigoriev I.V."/>
            <person name="Nagy L.G."/>
            <person name="Hibbett D."/>
            <person name="Henrissat B."/>
            <person name="Matheny P.B."/>
            <person name="Labbe J."/>
            <person name="Martin F.M."/>
        </authorList>
    </citation>
    <scope>NUCLEOTIDE SEQUENCE</scope>
    <source>
        <strain evidence="1">EC-137</strain>
    </source>
</reference>
<sequence>MQNYDGDEKVLSATSEEVVGEKTSLARGLLRWGVEERGIHPVPFEQRTDREFSKIFFIFLSANTNILSFSAGLLGPLVFGLNLRDSCLVILFSNAFFAIPPAYFATWGPRLGMRQMCASRFTFGFYGTALPSVLSLMNGFGFSILNCVLGGQALSSVSDGTLSWTVGIVIIAVISLVISFFGIKFLTWYERLAWLPMLVVFCVAVGVSRHDFANTASAEPATAAGVLGYIATAAGFTLTYSPFGIWRIFIYAWLGLTLPIVLVQCLGTAVAVAAPGVPSWNAAYKDDNVGGIIAAMLSPVGGFGKFLLVVLSLSVTANLAPTLYSICFAMQTFIPPLVNVPRYVFSVFATAIIIPLAIVGQHRFYTTLTNFTGIIGYWVGAYVSALLIEHLYFRRGDFNAYDVSAWNVPSELPWGAAALSASVLSFALIIPSMAQAWYTGPIGEHVGDLGFEFAVVVTAILYVPFRVVEKRLAGR</sequence>
<dbReference type="EMBL" id="MU273465">
    <property type="protein sequence ID" value="KAI0037227.1"/>
    <property type="molecule type" value="Genomic_DNA"/>
</dbReference>
<name>A0ACB8QZY7_9AGAM</name>
<proteinExistence type="predicted"/>
<reference evidence="1" key="1">
    <citation type="submission" date="2021-02" db="EMBL/GenBank/DDBJ databases">
        <authorList>
            <consortium name="DOE Joint Genome Institute"/>
            <person name="Ahrendt S."/>
            <person name="Looney B.P."/>
            <person name="Miyauchi S."/>
            <person name="Morin E."/>
            <person name="Drula E."/>
            <person name="Courty P.E."/>
            <person name="Chicoki N."/>
            <person name="Fauchery L."/>
            <person name="Kohler A."/>
            <person name="Kuo A."/>
            <person name="Labutti K."/>
            <person name="Pangilinan J."/>
            <person name="Lipzen A."/>
            <person name="Riley R."/>
            <person name="Andreopoulos W."/>
            <person name="He G."/>
            <person name="Johnson J."/>
            <person name="Barry K.W."/>
            <person name="Grigoriev I.V."/>
            <person name="Nagy L."/>
            <person name="Hibbett D."/>
            <person name="Henrissat B."/>
            <person name="Matheny P.B."/>
            <person name="Labbe J."/>
            <person name="Martin F."/>
        </authorList>
    </citation>
    <scope>NUCLEOTIDE SEQUENCE</scope>
    <source>
        <strain evidence="1">EC-137</strain>
    </source>
</reference>
<protein>
    <submittedName>
        <fullName evidence="1">NCS cytosine-purine permease</fullName>
    </submittedName>
</protein>